<keyword evidence="5" id="KW-1185">Reference proteome</keyword>
<name>A0A9W8AM11_9FUNG</name>
<dbReference type="SUPFAM" id="SSF52499">
    <property type="entry name" value="Isochorismatase-like hydrolases"/>
    <property type="match status" value="1"/>
</dbReference>
<dbReference type="InterPro" id="IPR050993">
    <property type="entry name" value="Isochorismatase_domain"/>
</dbReference>
<evidence type="ECO:0000313" key="4">
    <source>
        <dbReference type="EMBL" id="KAJ1929792.1"/>
    </source>
</evidence>
<evidence type="ECO:0000313" key="3">
    <source>
        <dbReference type="EMBL" id="KAJ1925333.1"/>
    </source>
</evidence>
<evidence type="ECO:0000313" key="5">
    <source>
        <dbReference type="Proteomes" id="UP001150569"/>
    </source>
</evidence>
<dbReference type="PANTHER" id="PTHR14119:SF3">
    <property type="entry name" value="ISOCHORISMATASE DOMAIN-CONTAINING PROTEIN 2"/>
    <property type="match status" value="1"/>
</dbReference>
<evidence type="ECO:0000259" key="2">
    <source>
        <dbReference type="Pfam" id="PF00857"/>
    </source>
</evidence>
<dbReference type="Proteomes" id="UP001150569">
    <property type="component" value="Unassembled WGS sequence"/>
</dbReference>
<dbReference type="EMBL" id="JANBPT010000228">
    <property type="protein sequence ID" value="KAJ1925333.1"/>
    <property type="molecule type" value="Genomic_DNA"/>
</dbReference>
<dbReference type="Gene3D" id="3.40.50.850">
    <property type="entry name" value="Isochorismatase-like"/>
    <property type="match status" value="1"/>
</dbReference>
<dbReference type="AlphaFoldDB" id="A0A9W8AM11"/>
<protein>
    <recommendedName>
        <fullName evidence="2">Isochorismatase-like domain-containing protein</fullName>
    </recommendedName>
</protein>
<dbReference type="PANTHER" id="PTHR14119">
    <property type="entry name" value="HYDROLASE"/>
    <property type="match status" value="1"/>
</dbReference>
<comment type="caution">
    <text evidence="4">The sequence shown here is derived from an EMBL/GenBank/DDBJ whole genome shotgun (WGS) entry which is preliminary data.</text>
</comment>
<accession>A0A9W8AM11</accession>
<proteinExistence type="inferred from homology"/>
<feature type="domain" description="Isochorismatase-like" evidence="2">
    <location>
        <begin position="16"/>
        <end position="163"/>
    </location>
</feature>
<sequence length="203" mass="22605">MSVPARALGRLRPNTTALFVCDIQERFREHIHGFAALASASQKMLAAAKLLDVPVYVTEQYPQRLGKTVEELDISAAEVVLPKTKFSMFLPEIQEALRTRKITSIILLGIEAHVCVQQTALDLLENDYDVHVLSDAVSSMNYPETQLALERLRQSGAFITSSESALFQLAGDAKHPNFKEISNLVKKYQEATRTSPLLYKSSI</sequence>
<dbReference type="FunFam" id="3.40.50.850:FF:000001">
    <property type="entry name" value="Isochorismatase domain-containing protein 1"/>
    <property type="match status" value="1"/>
</dbReference>
<dbReference type="InterPro" id="IPR000868">
    <property type="entry name" value="Isochorismatase-like_dom"/>
</dbReference>
<dbReference type="InterPro" id="IPR036380">
    <property type="entry name" value="Isochorismatase-like_sf"/>
</dbReference>
<evidence type="ECO:0000256" key="1">
    <source>
        <dbReference type="ARBA" id="ARBA00006336"/>
    </source>
</evidence>
<dbReference type="OrthoDB" id="269496at2759"/>
<dbReference type="EMBL" id="JANBPT010000024">
    <property type="protein sequence ID" value="KAJ1929792.1"/>
    <property type="molecule type" value="Genomic_DNA"/>
</dbReference>
<comment type="similarity">
    <text evidence="1">Belongs to the isochorismatase family.</text>
</comment>
<organism evidence="4 5">
    <name type="scientific">Tieghemiomyces parasiticus</name>
    <dbReference type="NCBI Taxonomy" id="78921"/>
    <lineage>
        <taxon>Eukaryota</taxon>
        <taxon>Fungi</taxon>
        <taxon>Fungi incertae sedis</taxon>
        <taxon>Zoopagomycota</taxon>
        <taxon>Kickxellomycotina</taxon>
        <taxon>Dimargaritomycetes</taxon>
        <taxon>Dimargaritales</taxon>
        <taxon>Dimargaritaceae</taxon>
        <taxon>Tieghemiomyces</taxon>
    </lineage>
</organism>
<reference evidence="4" key="1">
    <citation type="submission" date="2022-07" db="EMBL/GenBank/DDBJ databases">
        <title>Phylogenomic reconstructions and comparative analyses of Kickxellomycotina fungi.</title>
        <authorList>
            <person name="Reynolds N.K."/>
            <person name="Stajich J.E."/>
            <person name="Barry K."/>
            <person name="Grigoriev I.V."/>
            <person name="Crous P."/>
            <person name="Smith M.E."/>
        </authorList>
    </citation>
    <scope>NUCLEOTIDE SEQUENCE</scope>
    <source>
        <strain evidence="4">RSA 861</strain>
    </source>
</reference>
<gene>
    <name evidence="4" type="ORF">IWQ60_000881</name>
    <name evidence="3" type="ORF">IWQ60_004630</name>
</gene>
<dbReference type="Pfam" id="PF00857">
    <property type="entry name" value="Isochorismatase"/>
    <property type="match status" value="1"/>
</dbReference>